<dbReference type="Proteomes" id="UP000621492">
    <property type="component" value="Unassembled WGS sequence"/>
</dbReference>
<dbReference type="Gene3D" id="3.40.50.2300">
    <property type="match status" value="1"/>
</dbReference>
<reference evidence="4" key="2">
    <citation type="submission" date="2020-09" db="EMBL/GenBank/DDBJ databases">
        <authorList>
            <person name="Sun Q."/>
            <person name="Zhou Y."/>
        </authorList>
    </citation>
    <scope>NUCLEOTIDE SEQUENCE</scope>
    <source>
        <strain evidence="4">CGMCC 1.15454</strain>
    </source>
</reference>
<feature type="domain" description="PTS EIIB type-2" evidence="3">
    <location>
        <begin position="4"/>
        <end position="94"/>
    </location>
</feature>
<protein>
    <submittedName>
        <fullName evidence="4">PTS lactose transporter subunit IIB</fullName>
    </submittedName>
</protein>
<comment type="caution">
    <text evidence="4">The sequence shown here is derived from an EMBL/GenBank/DDBJ whole genome shotgun (WGS) entry which is preliminary data.</text>
</comment>
<evidence type="ECO:0000259" key="3">
    <source>
        <dbReference type="PROSITE" id="PS51099"/>
    </source>
</evidence>
<evidence type="ECO:0000256" key="2">
    <source>
        <dbReference type="SAM" id="Phobius"/>
    </source>
</evidence>
<keyword evidence="2" id="KW-1133">Transmembrane helix</keyword>
<proteinExistence type="predicted"/>
<evidence type="ECO:0000313" key="4">
    <source>
        <dbReference type="EMBL" id="GGB39132.1"/>
    </source>
</evidence>
<feature type="transmembrane region" description="Helical" evidence="2">
    <location>
        <begin position="6"/>
        <end position="24"/>
    </location>
</feature>
<evidence type="ECO:0000313" key="5">
    <source>
        <dbReference type="Proteomes" id="UP000621492"/>
    </source>
</evidence>
<sequence>MENMYILSVCGMGFGTSLMLLMDIQSMAKENGYKVDGEATDLGSAKGKSCDFMVASSEIANELSSEDVPIISIDNLLDKNEIKEKVLPMIEKLSKEG</sequence>
<dbReference type="InterPro" id="IPR003501">
    <property type="entry name" value="PTS_EIIB_2/3"/>
</dbReference>
<dbReference type="PROSITE" id="PS51099">
    <property type="entry name" value="PTS_EIIB_TYPE_2"/>
    <property type="match status" value="1"/>
</dbReference>
<organism evidence="4 5">
    <name type="scientific">Lentibacillus populi</name>
    <dbReference type="NCBI Taxonomy" id="1827502"/>
    <lineage>
        <taxon>Bacteria</taxon>
        <taxon>Bacillati</taxon>
        <taxon>Bacillota</taxon>
        <taxon>Bacilli</taxon>
        <taxon>Bacillales</taxon>
        <taxon>Bacillaceae</taxon>
        <taxon>Lentibacillus</taxon>
    </lineage>
</organism>
<dbReference type="InterPro" id="IPR036095">
    <property type="entry name" value="PTS_EIIB-like_sf"/>
</dbReference>
<dbReference type="InterPro" id="IPR013011">
    <property type="entry name" value="PTS_EIIB_2"/>
</dbReference>
<keyword evidence="2" id="KW-0472">Membrane</keyword>
<dbReference type="SUPFAM" id="SSF52794">
    <property type="entry name" value="PTS system IIB component-like"/>
    <property type="match status" value="1"/>
</dbReference>
<accession>A0A9W5TXM7</accession>
<gene>
    <name evidence="4" type="ORF">GCM10011409_15840</name>
</gene>
<dbReference type="GO" id="GO:0009401">
    <property type="term" value="P:phosphoenolpyruvate-dependent sugar phosphotransferase system"/>
    <property type="evidence" value="ECO:0007669"/>
    <property type="project" value="InterPro"/>
</dbReference>
<evidence type="ECO:0000256" key="1">
    <source>
        <dbReference type="ARBA" id="ARBA00022679"/>
    </source>
</evidence>
<dbReference type="AlphaFoldDB" id="A0A9W5TXM7"/>
<dbReference type="GO" id="GO:0008982">
    <property type="term" value="F:protein-N(PI)-phosphohistidine-sugar phosphotransferase activity"/>
    <property type="evidence" value="ECO:0007669"/>
    <property type="project" value="InterPro"/>
</dbReference>
<keyword evidence="1" id="KW-0808">Transferase</keyword>
<dbReference type="Pfam" id="PF02302">
    <property type="entry name" value="PTS_IIB"/>
    <property type="match status" value="1"/>
</dbReference>
<dbReference type="EMBL" id="BMJD01000009">
    <property type="protein sequence ID" value="GGB39132.1"/>
    <property type="molecule type" value="Genomic_DNA"/>
</dbReference>
<dbReference type="CDD" id="cd05563">
    <property type="entry name" value="PTS_IIB_ascorbate"/>
    <property type="match status" value="1"/>
</dbReference>
<name>A0A9W5TXM7_9BACI</name>
<keyword evidence="2" id="KW-0812">Transmembrane</keyword>
<reference evidence="4" key="1">
    <citation type="journal article" date="2014" name="Int. J. Syst. Evol. Microbiol.">
        <title>Complete genome sequence of Corynebacterium casei LMG S-19264T (=DSM 44701T), isolated from a smear-ripened cheese.</title>
        <authorList>
            <consortium name="US DOE Joint Genome Institute (JGI-PGF)"/>
            <person name="Walter F."/>
            <person name="Albersmeier A."/>
            <person name="Kalinowski J."/>
            <person name="Ruckert C."/>
        </authorList>
    </citation>
    <scope>NUCLEOTIDE SEQUENCE</scope>
    <source>
        <strain evidence="4">CGMCC 1.15454</strain>
    </source>
</reference>
<keyword evidence="5" id="KW-1185">Reference proteome</keyword>